<accession>A0A4R2J8K8</accession>
<dbReference type="PANTHER" id="PTHR21310:SF40">
    <property type="entry name" value="AMINOGLYCOSIDE PHOSPHOTRANSFERASE DOMAIN-CONTAINING PROTEIN-RELATED"/>
    <property type="match status" value="1"/>
</dbReference>
<evidence type="ECO:0000313" key="2">
    <source>
        <dbReference type="EMBL" id="TCO54062.1"/>
    </source>
</evidence>
<sequence length="249" mass="27176">MMVDVQEVKVVVAHDERATLRVGDVFLKIDADQTRVDAEVEAMAMVPIPTPEILWRKPPVLALAALPCTPLGRLGEPSTASPAAWAAAGAAVRTLHDAPLPPRLGRSVDEIASDLDSECEWLVTNGVLPTDLVTRNRQVAEAALRPWTPVFIHGDLQITHVFVDGDEITGVLDWSEAAQGDALFDLAILTLGHEEHLDDVVAGYGTDVDLDVIRGWWSLRSLLAFRWLVEHGFDPSSPGCEIDVLRSRM</sequence>
<dbReference type="EMBL" id="SLWS01000009">
    <property type="protein sequence ID" value="TCO54062.1"/>
    <property type="molecule type" value="Genomic_DNA"/>
</dbReference>
<dbReference type="Proteomes" id="UP000295680">
    <property type="component" value="Unassembled WGS sequence"/>
</dbReference>
<comment type="caution">
    <text evidence="2">The sequence shown here is derived from an EMBL/GenBank/DDBJ whole genome shotgun (WGS) entry which is preliminary data.</text>
</comment>
<reference evidence="2 3" key="1">
    <citation type="submission" date="2019-03" db="EMBL/GenBank/DDBJ databases">
        <title>Genomic Encyclopedia of Type Strains, Phase IV (KMG-IV): sequencing the most valuable type-strain genomes for metagenomic binning, comparative biology and taxonomic classification.</title>
        <authorList>
            <person name="Goeker M."/>
        </authorList>
    </citation>
    <scope>NUCLEOTIDE SEQUENCE [LARGE SCALE GENOMIC DNA]</scope>
    <source>
        <strain evidence="2 3">DSM 45934</strain>
    </source>
</reference>
<dbReference type="Gene3D" id="3.90.1200.10">
    <property type="match status" value="1"/>
</dbReference>
<organism evidence="2 3">
    <name type="scientific">Actinocrispum wychmicini</name>
    <dbReference type="NCBI Taxonomy" id="1213861"/>
    <lineage>
        <taxon>Bacteria</taxon>
        <taxon>Bacillati</taxon>
        <taxon>Actinomycetota</taxon>
        <taxon>Actinomycetes</taxon>
        <taxon>Pseudonocardiales</taxon>
        <taxon>Pseudonocardiaceae</taxon>
        <taxon>Actinocrispum</taxon>
    </lineage>
</organism>
<protein>
    <submittedName>
        <fullName evidence="2">Phosphotransferase family enzyme</fullName>
    </submittedName>
</protein>
<evidence type="ECO:0000313" key="3">
    <source>
        <dbReference type="Proteomes" id="UP000295680"/>
    </source>
</evidence>
<dbReference type="PANTHER" id="PTHR21310">
    <property type="entry name" value="AMINOGLYCOSIDE PHOSPHOTRANSFERASE-RELATED-RELATED"/>
    <property type="match status" value="1"/>
</dbReference>
<dbReference type="GO" id="GO:0016740">
    <property type="term" value="F:transferase activity"/>
    <property type="evidence" value="ECO:0007669"/>
    <property type="project" value="UniProtKB-KW"/>
</dbReference>
<dbReference type="InterPro" id="IPR011009">
    <property type="entry name" value="Kinase-like_dom_sf"/>
</dbReference>
<evidence type="ECO:0000259" key="1">
    <source>
        <dbReference type="Pfam" id="PF01636"/>
    </source>
</evidence>
<name>A0A4R2J8K8_9PSEU</name>
<dbReference type="Pfam" id="PF01636">
    <property type="entry name" value="APH"/>
    <property type="match status" value="1"/>
</dbReference>
<keyword evidence="2" id="KW-0808">Transferase</keyword>
<dbReference type="InterPro" id="IPR051678">
    <property type="entry name" value="AGP_Transferase"/>
</dbReference>
<dbReference type="InterPro" id="IPR002575">
    <property type="entry name" value="Aminoglycoside_PTrfase"/>
</dbReference>
<feature type="domain" description="Aminoglycoside phosphotransferase" evidence="1">
    <location>
        <begin position="30"/>
        <end position="206"/>
    </location>
</feature>
<dbReference type="AlphaFoldDB" id="A0A4R2J8K8"/>
<dbReference type="SUPFAM" id="SSF56112">
    <property type="entry name" value="Protein kinase-like (PK-like)"/>
    <property type="match status" value="1"/>
</dbReference>
<gene>
    <name evidence="2" type="ORF">EV192_10942</name>
</gene>
<keyword evidence="3" id="KW-1185">Reference proteome</keyword>
<proteinExistence type="predicted"/>